<evidence type="ECO:0000256" key="1">
    <source>
        <dbReference type="SAM" id="Coils"/>
    </source>
</evidence>
<dbReference type="Pfam" id="PF01548">
    <property type="entry name" value="DEDD_Tnp_IS110"/>
    <property type="match status" value="1"/>
</dbReference>
<dbReference type="Pfam" id="PF02371">
    <property type="entry name" value="Transposase_20"/>
    <property type="match status" value="1"/>
</dbReference>
<dbReference type="PANTHER" id="PTHR33055:SF16">
    <property type="entry name" value="TRANSPOSASE FOR INSERTION SEQUENCE ELEMENT IS1547"/>
    <property type="match status" value="1"/>
</dbReference>
<feature type="domain" description="Transposase IS110-like N-terminal" evidence="2">
    <location>
        <begin position="21"/>
        <end position="168"/>
    </location>
</feature>
<keyword evidence="1" id="KW-0175">Coiled coil</keyword>
<comment type="caution">
    <text evidence="4">The sequence shown here is derived from an EMBL/GenBank/DDBJ whole genome shotgun (WGS) entry which is preliminary data.</text>
</comment>
<proteinExistence type="predicted"/>
<evidence type="ECO:0000259" key="2">
    <source>
        <dbReference type="Pfam" id="PF01548"/>
    </source>
</evidence>
<dbReference type="GO" id="GO:0004803">
    <property type="term" value="F:transposase activity"/>
    <property type="evidence" value="ECO:0007669"/>
    <property type="project" value="InterPro"/>
</dbReference>
<name>A0A6L9QTW9_9ACTN</name>
<dbReference type="InterPro" id="IPR047650">
    <property type="entry name" value="Transpos_IS110"/>
</dbReference>
<dbReference type="Proteomes" id="UP000475532">
    <property type="component" value="Unassembled WGS sequence"/>
</dbReference>
<gene>
    <name evidence="4" type="ORF">G3I70_41035</name>
</gene>
<accession>A0A6L9QTW9</accession>
<evidence type="ECO:0000259" key="3">
    <source>
        <dbReference type="Pfam" id="PF02371"/>
    </source>
</evidence>
<evidence type="ECO:0000313" key="5">
    <source>
        <dbReference type="Proteomes" id="UP000475532"/>
    </source>
</evidence>
<sequence>MLGTPELVSTPPSVDGQEVIVGVDTHKDFHVAAAITTLGLLMGSKTFPTTQAGYRALVTWARGFGSVRRAGVECTGSYGAALARHLAAAHIQVFEVNQPDKANRRRRGKNDTIDAEAAARAVLAGRAHALPKTGTGPVEMLRLFKMAKSSATKARSQTINQLKAILVAADPKLRDQLRGLSTDKLVKHCAQLTPAAATDGATAAIYTLHLLARRIHQLTREITDLQAQISAILADHNPQLLSTYGVGPDTAAALLIAAGDNPERLGTEASFAALCGVSPIEASSGRTQRHRLNRGGDRQANCALHTIVLSRMRWDQRTRDYVQRRSSDGKTRREAIRCLKRYVAREIYQIITRSPSATAQKAA</sequence>
<dbReference type="PANTHER" id="PTHR33055">
    <property type="entry name" value="TRANSPOSASE FOR INSERTION SEQUENCE ELEMENT IS1111A"/>
    <property type="match status" value="1"/>
</dbReference>
<evidence type="ECO:0000313" key="4">
    <source>
        <dbReference type="EMBL" id="NEA28841.1"/>
    </source>
</evidence>
<dbReference type="InterPro" id="IPR002525">
    <property type="entry name" value="Transp_IS110-like_N"/>
</dbReference>
<dbReference type="RefSeq" id="WP_163063464.1">
    <property type="nucleotide sequence ID" value="NZ_JAAGLI010001092.1"/>
</dbReference>
<dbReference type="NCBIfam" id="NF033542">
    <property type="entry name" value="transpos_IS110"/>
    <property type="match status" value="1"/>
</dbReference>
<dbReference type="EMBL" id="JAAGLI010001092">
    <property type="protein sequence ID" value="NEA28841.1"/>
    <property type="molecule type" value="Genomic_DNA"/>
</dbReference>
<dbReference type="GO" id="GO:0003677">
    <property type="term" value="F:DNA binding"/>
    <property type="evidence" value="ECO:0007669"/>
    <property type="project" value="InterPro"/>
</dbReference>
<reference evidence="4 5" key="1">
    <citation type="submission" date="2020-01" db="EMBL/GenBank/DDBJ databases">
        <title>Insect and environment-associated Actinomycetes.</title>
        <authorList>
            <person name="Currrie C."/>
            <person name="Chevrette M."/>
            <person name="Carlson C."/>
            <person name="Stubbendieck R."/>
            <person name="Wendt-Pienkowski E."/>
        </authorList>
    </citation>
    <scope>NUCLEOTIDE SEQUENCE [LARGE SCALE GENOMIC DNA]</scope>
    <source>
        <strain evidence="4 5">SID10258</strain>
    </source>
</reference>
<protein>
    <submittedName>
        <fullName evidence="4">IS110 family transposase</fullName>
    </submittedName>
</protein>
<feature type="domain" description="Transposase IS116/IS110/IS902 C-terminal" evidence="3">
    <location>
        <begin position="239"/>
        <end position="323"/>
    </location>
</feature>
<dbReference type="AlphaFoldDB" id="A0A6L9QTW9"/>
<organism evidence="4 5">
    <name type="scientific">Actinomadura bangladeshensis</name>
    <dbReference type="NCBI Taxonomy" id="453573"/>
    <lineage>
        <taxon>Bacteria</taxon>
        <taxon>Bacillati</taxon>
        <taxon>Actinomycetota</taxon>
        <taxon>Actinomycetes</taxon>
        <taxon>Streptosporangiales</taxon>
        <taxon>Thermomonosporaceae</taxon>
        <taxon>Actinomadura</taxon>
    </lineage>
</organism>
<feature type="coiled-coil region" evidence="1">
    <location>
        <begin position="208"/>
        <end position="235"/>
    </location>
</feature>
<dbReference type="GO" id="GO:0006313">
    <property type="term" value="P:DNA transposition"/>
    <property type="evidence" value="ECO:0007669"/>
    <property type="project" value="InterPro"/>
</dbReference>
<dbReference type="InterPro" id="IPR003346">
    <property type="entry name" value="Transposase_20"/>
</dbReference>